<feature type="transmembrane region" description="Helical" evidence="1">
    <location>
        <begin position="6"/>
        <end position="30"/>
    </location>
</feature>
<organism evidence="2 3">
    <name type="scientific">Acanthoscelides obtectus</name>
    <name type="common">Bean weevil</name>
    <name type="synonym">Bruchus obtectus</name>
    <dbReference type="NCBI Taxonomy" id="200917"/>
    <lineage>
        <taxon>Eukaryota</taxon>
        <taxon>Metazoa</taxon>
        <taxon>Ecdysozoa</taxon>
        <taxon>Arthropoda</taxon>
        <taxon>Hexapoda</taxon>
        <taxon>Insecta</taxon>
        <taxon>Pterygota</taxon>
        <taxon>Neoptera</taxon>
        <taxon>Endopterygota</taxon>
        <taxon>Coleoptera</taxon>
        <taxon>Polyphaga</taxon>
        <taxon>Cucujiformia</taxon>
        <taxon>Chrysomeloidea</taxon>
        <taxon>Chrysomelidae</taxon>
        <taxon>Bruchinae</taxon>
        <taxon>Bruchini</taxon>
        <taxon>Acanthoscelides</taxon>
    </lineage>
</organism>
<dbReference type="Proteomes" id="UP001152888">
    <property type="component" value="Unassembled WGS sequence"/>
</dbReference>
<gene>
    <name evidence="2" type="ORF">ACAOBT_LOCUS19112</name>
</gene>
<keyword evidence="1" id="KW-0812">Transmembrane</keyword>
<evidence type="ECO:0000313" key="2">
    <source>
        <dbReference type="EMBL" id="CAH1989592.1"/>
    </source>
</evidence>
<protein>
    <submittedName>
        <fullName evidence="2">Uncharacterized protein</fullName>
    </submittedName>
</protein>
<sequence>MITKHATIGALLGLSSVEIHCGVFIIVIVVKGGREALLLDEFRHSTFSRCRSPLETKTLKLLYPYQKEHKTKIHSDCSPSSTAQ</sequence>
<keyword evidence="1" id="KW-1133">Transmembrane helix</keyword>
<dbReference type="AlphaFoldDB" id="A0A9P0PQ75"/>
<dbReference type="EMBL" id="CAKOFQ010007066">
    <property type="protein sequence ID" value="CAH1989592.1"/>
    <property type="molecule type" value="Genomic_DNA"/>
</dbReference>
<keyword evidence="3" id="KW-1185">Reference proteome</keyword>
<comment type="caution">
    <text evidence="2">The sequence shown here is derived from an EMBL/GenBank/DDBJ whole genome shotgun (WGS) entry which is preliminary data.</text>
</comment>
<keyword evidence="1" id="KW-0472">Membrane</keyword>
<evidence type="ECO:0000256" key="1">
    <source>
        <dbReference type="SAM" id="Phobius"/>
    </source>
</evidence>
<evidence type="ECO:0000313" key="3">
    <source>
        <dbReference type="Proteomes" id="UP001152888"/>
    </source>
</evidence>
<accession>A0A9P0PQ75</accession>
<proteinExistence type="predicted"/>
<reference evidence="2" key="1">
    <citation type="submission" date="2022-03" db="EMBL/GenBank/DDBJ databases">
        <authorList>
            <person name="Sayadi A."/>
        </authorList>
    </citation>
    <scope>NUCLEOTIDE SEQUENCE</scope>
</reference>
<name>A0A9P0PQ75_ACAOB</name>